<feature type="region of interest" description="Disordered" evidence="1">
    <location>
        <begin position="135"/>
        <end position="188"/>
    </location>
</feature>
<organism evidence="2 3">
    <name type="scientific">Porphyridium purpureum</name>
    <name type="common">Red alga</name>
    <name type="synonym">Porphyridium cruentum</name>
    <dbReference type="NCBI Taxonomy" id="35688"/>
    <lineage>
        <taxon>Eukaryota</taxon>
        <taxon>Rhodophyta</taxon>
        <taxon>Bangiophyceae</taxon>
        <taxon>Porphyridiales</taxon>
        <taxon>Porphyridiaceae</taxon>
        <taxon>Porphyridium</taxon>
    </lineage>
</organism>
<keyword evidence="3" id="KW-1185">Reference proteome</keyword>
<comment type="caution">
    <text evidence="2">The sequence shown here is derived from an EMBL/GenBank/DDBJ whole genome shotgun (WGS) entry which is preliminary data.</text>
</comment>
<evidence type="ECO:0000313" key="3">
    <source>
        <dbReference type="Proteomes" id="UP000324585"/>
    </source>
</evidence>
<evidence type="ECO:0000313" key="2">
    <source>
        <dbReference type="EMBL" id="KAA8496694.1"/>
    </source>
</evidence>
<sequence length="188" mass="21480">MAFSSSLGAFIVAPLGRPVRTHVPRTCVTRRARPRTSARMSVHDINSLGDYVSHMVWIASAATIAIYGSKVTEEQRTRQARKEQERILAEEEKTRKWERLVEGESRSLLIGDDRRQPQWLPTIDDFADATELMEKERKEASKKQNGALSSADAYQAKEDMVDFGQAFDRADAERKERQAERARRQDSQ</sequence>
<name>A0A5J4Z195_PORPP</name>
<dbReference type="EMBL" id="VRMN01000002">
    <property type="protein sequence ID" value="KAA8496694.1"/>
    <property type="molecule type" value="Genomic_DNA"/>
</dbReference>
<accession>A0A5J4Z195</accession>
<reference evidence="3" key="1">
    <citation type="journal article" date="2019" name="Nat. Commun.">
        <title>Expansion of phycobilisome linker gene families in mesophilic red algae.</title>
        <authorList>
            <person name="Lee J."/>
            <person name="Kim D."/>
            <person name="Bhattacharya D."/>
            <person name="Yoon H.S."/>
        </authorList>
    </citation>
    <scope>NUCLEOTIDE SEQUENCE [LARGE SCALE GENOMIC DNA]</scope>
    <source>
        <strain evidence="3">CCMP 1328</strain>
    </source>
</reference>
<dbReference type="AlphaFoldDB" id="A0A5J4Z195"/>
<gene>
    <name evidence="2" type="ORF">FVE85_0423</name>
</gene>
<dbReference type="Proteomes" id="UP000324585">
    <property type="component" value="Unassembled WGS sequence"/>
</dbReference>
<protein>
    <submittedName>
        <fullName evidence="2">Uncharacterized protein</fullName>
    </submittedName>
</protein>
<evidence type="ECO:0000256" key="1">
    <source>
        <dbReference type="SAM" id="MobiDB-lite"/>
    </source>
</evidence>
<feature type="compositionally biased region" description="Basic and acidic residues" evidence="1">
    <location>
        <begin position="168"/>
        <end position="188"/>
    </location>
</feature>
<proteinExistence type="predicted"/>